<reference evidence="1 2" key="1">
    <citation type="journal article" date="2022" name="New Phytol.">
        <title>Ecological generalism drives hyperdiversity of secondary metabolite gene clusters in xylarialean endophytes.</title>
        <authorList>
            <person name="Franco M.E.E."/>
            <person name="Wisecaver J.H."/>
            <person name="Arnold A.E."/>
            <person name="Ju Y.M."/>
            <person name="Slot J.C."/>
            <person name="Ahrendt S."/>
            <person name="Moore L.P."/>
            <person name="Eastman K.E."/>
            <person name="Scott K."/>
            <person name="Konkel Z."/>
            <person name="Mondo S.J."/>
            <person name="Kuo A."/>
            <person name="Hayes R.D."/>
            <person name="Haridas S."/>
            <person name="Andreopoulos B."/>
            <person name="Riley R."/>
            <person name="LaButti K."/>
            <person name="Pangilinan J."/>
            <person name="Lipzen A."/>
            <person name="Amirebrahimi M."/>
            <person name="Yan J."/>
            <person name="Adam C."/>
            <person name="Keymanesh K."/>
            <person name="Ng V."/>
            <person name="Louie K."/>
            <person name="Northen T."/>
            <person name="Drula E."/>
            <person name="Henrissat B."/>
            <person name="Hsieh H.M."/>
            <person name="Youens-Clark K."/>
            <person name="Lutzoni F."/>
            <person name="Miadlikowska J."/>
            <person name="Eastwood D.C."/>
            <person name="Hamelin R.C."/>
            <person name="Grigoriev I.V."/>
            <person name="U'Ren J.M."/>
        </authorList>
    </citation>
    <scope>NUCLEOTIDE SEQUENCE [LARGE SCALE GENOMIC DNA]</scope>
    <source>
        <strain evidence="1 2">CBS 119005</strain>
    </source>
</reference>
<gene>
    <name evidence="1" type="ORF">F4820DRAFT_322797</name>
</gene>
<name>A0ACB9Z0I7_9PEZI</name>
<evidence type="ECO:0000313" key="2">
    <source>
        <dbReference type="Proteomes" id="UP001497700"/>
    </source>
</evidence>
<accession>A0ACB9Z0I7</accession>
<comment type="caution">
    <text evidence="1">The sequence shown here is derived from an EMBL/GenBank/DDBJ whole genome shotgun (WGS) entry which is preliminary data.</text>
</comment>
<evidence type="ECO:0000313" key="1">
    <source>
        <dbReference type="EMBL" id="KAI4864836.1"/>
    </source>
</evidence>
<dbReference type="Proteomes" id="UP001497700">
    <property type="component" value="Unassembled WGS sequence"/>
</dbReference>
<protein>
    <submittedName>
        <fullName evidence="1">Uncharacterized protein</fullName>
    </submittedName>
</protein>
<keyword evidence="2" id="KW-1185">Reference proteome</keyword>
<proteinExistence type="predicted"/>
<dbReference type="EMBL" id="MU393480">
    <property type="protein sequence ID" value="KAI4864836.1"/>
    <property type="molecule type" value="Genomic_DNA"/>
</dbReference>
<sequence>MSDPTLENPNGSLISRTRPWCKVCFNLSETIVIESCQAVHDGDYDELPHISWFGLEDKSYRLYGTFQLFKESAASGCRFCKFLGAVTDEFVPIQTIHKDTMIIYLEEACVSIELRPSNGDKPKIYVYIYRPAGKT</sequence>
<organism evidence="1 2">
    <name type="scientific">Hypoxylon rubiginosum</name>
    <dbReference type="NCBI Taxonomy" id="110542"/>
    <lineage>
        <taxon>Eukaryota</taxon>
        <taxon>Fungi</taxon>
        <taxon>Dikarya</taxon>
        <taxon>Ascomycota</taxon>
        <taxon>Pezizomycotina</taxon>
        <taxon>Sordariomycetes</taxon>
        <taxon>Xylariomycetidae</taxon>
        <taxon>Xylariales</taxon>
        <taxon>Hypoxylaceae</taxon>
        <taxon>Hypoxylon</taxon>
    </lineage>
</organism>